<dbReference type="EMBL" id="KN831785">
    <property type="protein sequence ID" value="KIM39429.1"/>
    <property type="molecule type" value="Genomic_DNA"/>
</dbReference>
<protein>
    <submittedName>
        <fullName evidence="2">Uncharacterized protein</fullName>
    </submittedName>
</protein>
<dbReference type="Proteomes" id="UP000053424">
    <property type="component" value="Unassembled WGS sequence"/>
</dbReference>
<dbReference type="HOGENOM" id="CLU_1704439_0_0_1"/>
<reference evidence="3" key="2">
    <citation type="submission" date="2015-01" db="EMBL/GenBank/DDBJ databases">
        <title>Evolutionary Origins and Diversification of the Mycorrhizal Mutualists.</title>
        <authorList>
            <consortium name="DOE Joint Genome Institute"/>
            <consortium name="Mycorrhizal Genomics Consortium"/>
            <person name="Kohler A."/>
            <person name="Kuo A."/>
            <person name="Nagy L.G."/>
            <person name="Floudas D."/>
            <person name="Copeland A."/>
            <person name="Barry K.W."/>
            <person name="Cichocki N."/>
            <person name="Veneault-Fourrey C."/>
            <person name="LaButti K."/>
            <person name="Lindquist E.A."/>
            <person name="Lipzen A."/>
            <person name="Lundell T."/>
            <person name="Morin E."/>
            <person name="Murat C."/>
            <person name="Riley R."/>
            <person name="Ohm R."/>
            <person name="Sun H."/>
            <person name="Tunlid A."/>
            <person name="Henrissat B."/>
            <person name="Grigoriev I.V."/>
            <person name="Hibbett D.S."/>
            <person name="Martin F."/>
        </authorList>
    </citation>
    <scope>NUCLEOTIDE SEQUENCE [LARGE SCALE GENOMIC DNA]</scope>
    <source>
        <strain evidence="3">h7</strain>
    </source>
</reference>
<proteinExistence type="predicted"/>
<keyword evidence="3" id="KW-1185">Reference proteome</keyword>
<evidence type="ECO:0000313" key="2">
    <source>
        <dbReference type="EMBL" id="KIM39429.1"/>
    </source>
</evidence>
<keyword evidence="1" id="KW-1133">Transmembrane helix</keyword>
<keyword evidence="1" id="KW-0472">Membrane</keyword>
<organism evidence="2 3">
    <name type="scientific">Hebeloma cylindrosporum</name>
    <dbReference type="NCBI Taxonomy" id="76867"/>
    <lineage>
        <taxon>Eukaryota</taxon>
        <taxon>Fungi</taxon>
        <taxon>Dikarya</taxon>
        <taxon>Basidiomycota</taxon>
        <taxon>Agaricomycotina</taxon>
        <taxon>Agaricomycetes</taxon>
        <taxon>Agaricomycetidae</taxon>
        <taxon>Agaricales</taxon>
        <taxon>Agaricineae</taxon>
        <taxon>Hymenogastraceae</taxon>
        <taxon>Hebeloma</taxon>
    </lineage>
</organism>
<feature type="transmembrane region" description="Helical" evidence="1">
    <location>
        <begin position="89"/>
        <end position="113"/>
    </location>
</feature>
<evidence type="ECO:0000313" key="3">
    <source>
        <dbReference type="Proteomes" id="UP000053424"/>
    </source>
</evidence>
<accession>A0A0C3C598</accession>
<keyword evidence="1" id="KW-0812">Transmembrane</keyword>
<dbReference type="AlphaFoldDB" id="A0A0C3C598"/>
<gene>
    <name evidence="2" type="ORF">M413DRAFT_191078</name>
</gene>
<sequence>MQLQLPQVLNLKRRSDQPSHLHTAIQVRSCCFVFKFFVSSDYVFNSASRREPQFLFFTPHSLNKLRLIAQFNQFPSSPSLRVRLLWETYYASCALAVFFPVFAFPSFASCSFYREIWIMLIIHNICRIIKRVLLFWSPTPQYPVSHHRTFQTDV</sequence>
<name>A0A0C3C598_HEBCY</name>
<evidence type="ECO:0000256" key="1">
    <source>
        <dbReference type="SAM" id="Phobius"/>
    </source>
</evidence>
<reference evidence="2 3" key="1">
    <citation type="submission" date="2014-04" db="EMBL/GenBank/DDBJ databases">
        <authorList>
            <consortium name="DOE Joint Genome Institute"/>
            <person name="Kuo A."/>
            <person name="Gay G."/>
            <person name="Dore J."/>
            <person name="Kohler A."/>
            <person name="Nagy L.G."/>
            <person name="Floudas D."/>
            <person name="Copeland A."/>
            <person name="Barry K.W."/>
            <person name="Cichocki N."/>
            <person name="Veneault-Fourrey C."/>
            <person name="LaButti K."/>
            <person name="Lindquist E.A."/>
            <person name="Lipzen A."/>
            <person name="Lundell T."/>
            <person name="Morin E."/>
            <person name="Murat C."/>
            <person name="Sun H."/>
            <person name="Tunlid A."/>
            <person name="Henrissat B."/>
            <person name="Grigoriev I.V."/>
            <person name="Hibbett D.S."/>
            <person name="Martin F."/>
            <person name="Nordberg H.P."/>
            <person name="Cantor M.N."/>
            <person name="Hua S.X."/>
        </authorList>
    </citation>
    <scope>NUCLEOTIDE SEQUENCE [LARGE SCALE GENOMIC DNA]</scope>
    <source>
        <strain evidence="3">h7</strain>
    </source>
</reference>